<dbReference type="Pfam" id="PF06985">
    <property type="entry name" value="HET"/>
    <property type="match status" value="1"/>
</dbReference>
<feature type="domain" description="Heterokaryon incompatibility" evidence="1">
    <location>
        <begin position="32"/>
        <end position="183"/>
    </location>
</feature>
<proteinExistence type="predicted"/>
<dbReference type="PANTHER" id="PTHR33112">
    <property type="entry name" value="DOMAIN PROTEIN, PUTATIVE-RELATED"/>
    <property type="match status" value="1"/>
</dbReference>
<dbReference type="Proteomes" id="UP001187682">
    <property type="component" value="Unassembled WGS sequence"/>
</dbReference>
<evidence type="ECO:0000313" key="3">
    <source>
        <dbReference type="Proteomes" id="UP001187682"/>
    </source>
</evidence>
<reference evidence="2" key="1">
    <citation type="submission" date="2018-03" db="EMBL/GenBank/DDBJ databases">
        <authorList>
            <person name="Guldener U."/>
        </authorList>
    </citation>
    <scope>NUCLEOTIDE SEQUENCE</scope>
</reference>
<accession>A0AAE8N4F2</accession>
<name>A0AAE8N4F2_9PEZI</name>
<dbReference type="PANTHER" id="PTHR33112:SF16">
    <property type="entry name" value="HETEROKARYON INCOMPATIBILITY DOMAIN-CONTAINING PROTEIN"/>
    <property type="match status" value="1"/>
</dbReference>
<dbReference type="AlphaFoldDB" id="A0AAE8N4F2"/>
<organism evidence="2 3">
    <name type="scientific">Cephalotrichum gorgonifer</name>
    <dbReference type="NCBI Taxonomy" id="2041049"/>
    <lineage>
        <taxon>Eukaryota</taxon>
        <taxon>Fungi</taxon>
        <taxon>Dikarya</taxon>
        <taxon>Ascomycota</taxon>
        <taxon>Pezizomycotina</taxon>
        <taxon>Sordariomycetes</taxon>
        <taxon>Hypocreomycetidae</taxon>
        <taxon>Microascales</taxon>
        <taxon>Microascaceae</taxon>
        <taxon>Cephalotrichum</taxon>
    </lineage>
</organism>
<keyword evidence="3" id="KW-1185">Reference proteome</keyword>
<evidence type="ECO:0000259" key="1">
    <source>
        <dbReference type="Pfam" id="PF06985"/>
    </source>
</evidence>
<dbReference type="InterPro" id="IPR010730">
    <property type="entry name" value="HET"/>
</dbReference>
<protein>
    <submittedName>
        <fullName evidence="2">Related to protein TOL</fullName>
    </submittedName>
</protein>
<evidence type="ECO:0000313" key="2">
    <source>
        <dbReference type="EMBL" id="SPO04662.1"/>
    </source>
</evidence>
<dbReference type="EMBL" id="ONZQ02000010">
    <property type="protein sequence ID" value="SPO04662.1"/>
    <property type="molecule type" value="Genomic_DNA"/>
</dbReference>
<gene>
    <name evidence="2" type="ORF">DNG_07347</name>
</gene>
<sequence>MLPTRVLDLDEPGTVNPMLRLQVNEIETHGSYLALSYCWGKRDPSWTPIELRTDNLDSLVSGIDFERLPRSIQDAIIVTRDLGFRYLWVDSLCITQDDEVDKSREISQMASIYKNAAVTIAAGIAEKASEGFLARQTAEDKAYLPGYRFHIPMPGGKVGEVYLAVEDYEPDHPLDKRGWTLQEFMLSSRLLIFSDYELLWQCKEVPLRGVVSEGGLGYRQRIESLPWTVFDESAEPDFGSHDFDKVYLWKTIIHQFTDRELSYGEDRLRAVEGVVSELESLWRDSNVYGHWKGWFVKLLSWYKPDVDRVEERHLERAPSWSWVSIDGGIRYEETFETEDARVKSLTVEKVVLTCRMLGYEDIVGDMADSVRERPDLKGAAVMAEVGERDCEYLLLGQSRTADGCGRGLGLLVLPTSGGEYRRVGLAEFLNMSIWEGVEPRDITLEPKM</sequence>
<comment type="caution">
    <text evidence="2">The sequence shown here is derived from an EMBL/GenBank/DDBJ whole genome shotgun (WGS) entry which is preliminary data.</text>
</comment>